<sequence length="180" mass="20563">MIETDASDYAIAAIPSITLSNGELHPIAFLSRTLTGAELNYDMHNKELLAIFKAFKLWHHYLEGAANPINVVTDHKNLEYFSTTKILTRQQVRWSEYLSAFNMVIRFWPGRLDAKPDALTRCWDVYSKEGDTGYASVNPQNLQPIFTEEQLISSLWATYLEEPVLQASVLMDIKKLHSNI</sequence>
<accession>A0A0W0F2H4</accession>
<dbReference type="GO" id="GO:0016787">
    <property type="term" value="F:hydrolase activity"/>
    <property type="evidence" value="ECO:0007669"/>
    <property type="project" value="UniProtKB-KW"/>
</dbReference>
<evidence type="ECO:0000256" key="3">
    <source>
        <dbReference type="ARBA" id="ARBA00022722"/>
    </source>
</evidence>
<dbReference type="SUPFAM" id="SSF56672">
    <property type="entry name" value="DNA/RNA polymerases"/>
    <property type="match status" value="1"/>
</dbReference>
<evidence type="ECO:0000313" key="8">
    <source>
        <dbReference type="EMBL" id="KTB30402.1"/>
    </source>
</evidence>
<dbReference type="CDD" id="cd09274">
    <property type="entry name" value="RNase_HI_RT_Ty3"/>
    <property type="match status" value="1"/>
</dbReference>
<keyword evidence="1" id="KW-0808">Transferase</keyword>
<protein>
    <recommendedName>
        <fullName evidence="7">Reverse transcriptase RNase H-like domain-containing protein</fullName>
    </recommendedName>
</protein>
<evidence type="ECO:0000259" key="7">
    <source>
        <dbReference type="Pfam" id="PF17917"/>
    </source>
</evidence>
<gene>
    <name evidence="8" type="ORF">WG66_17019</name>
</gene>
<evidence type="ECO:0000313" key="9">
    <source>
        <dbReference type="Proteomes" id="UP000054988"/>
    </source>
</evidence>
<evidence type="ECO:0000256" key="6">
    <source>
        <dbReference type="ARBA" id="ARBA00022918"/>
    </source>
</evidence>
<reference evidence="8 9" key="1">
    <citation type="submission" date="2015-12" db="EMBL/GenBank/DDBJ databases">
        <title>Draft genome sequence of Moniliophthora roreri, the causal agent of frosty pod rot of cacao.</title>
        <authorList>
            <person name="Aime M.C."/>
            <person name="Diaz-Valderrama J.R."/>
            <person name="Kijpornyongpan T."/>
            <person name="Phillips-Mora W."/>
        </authorList>
    </citation>
    <scope>NUCLEOTIDE SEQUENCE [LARGE SCALE GENOMIC DNA]</scope>
    <source>
        <strain evidence="8 9">MCA 2952</strain>
    </source>
</reference>
<dbReference type="InterPro" id="IPR043502">
    <property type="entry name" value="DNA/RNA_pol_sf"/>
</dbReference>
<evidence type="ECO:0000256" key="1">
    <source>
        <dbReference type="ARBA" id="ARBA00022679"/>
    </source>
</evidence>
<dbReference type="GO" id="GO:0003964">
    <property type="term" value="F:RNA-directed DNA polymerase activity"/>
    <property type="evidence" value="ECO:0007669"/>
    <property type="project" value="UniProtKB-KW"/>
</dbReference>
<dbReference type="Pfam" id="PF17917">
    <property type="entry name" value="RT_RNaseH"/>
    <property type="match status" value="1"/>
</dbReference>
<dbReference type="EMBL" id="LATX01002385">
    <property type="protein sequence ID" value="KTB30402.1"/>
    <property type="molecule type" value="Genomic_DNA"/>
</dbReference>
<keyword evidence="5" id="KW-0378">Hydrolase</keyword>
<proteinExistence type="predicted"/>
<evidence type="ECO:0000256" key="2">
    <source>
        <dbReference type="ARBA" id="ARBA00022695"/>
    </source>
</evidence>
<evidence type="ECO:0000256" key="4">
    <source>
        <dbReference type="ARBA" id="ARBA00022759"/>
    </source>
</evidence>
<dbReference type="InterPro" id="IPR041373">
    <property type="entry name" value="RT_RNaseH"/>
</dbReference>
<dbReference type="AlphaFoldDB" id="A0A0W0F2H4"/>
<feature type="domain" description="Reverse transcriptase RNase H-like" evidence="7">
    <location>
        <begin position="2"/>
        <end position="101"/>
    </location>
</feature>
<dbReference type="PANTHER" id="PTHR34072">
    <property type="entry name" value="ENZYMATIC POLYPROTEIN-RELATED"/>
    <property type="match status" value="1"/>
</dbReference>
<keyword evidence="3" id="KW-0540">Nuclease</keyword>
<keyword evidence="6" id="KW-0695">RNA-directed DNA polymerase</keyword>
<dbReference type="GO" id="GO:0004519">
    <property type="term" value="F:endonuclease activity"/>
    <property type="evidence" value="ECO:0007669"/>
    <property type="project" value="UniProtKB-KW"/>
</dbReference>
<evidence type="ECO:0000256" key="5">
    <source>
        <dbReference type="ARBA" id="ARBA00022801"/>
    </source>
</evidence>
<dbReference type="Proteomes" id="UP000054988">
    <property type="component" value="Unassembled WGS sequence"/>
</dbReference>
<organism evidence="8 9">
    <name type="scientific">Moniliophthora roreri</name>
    <name type="common">Frosty pod rot fungus</name>
    <name type="synonym">Monilia roreri</name>
    <dbReference type="NCBI Taxonomy" id="221103"/>
    <lineage>
        <taxon>Eukaryota</taxon>
        <taxon>Fungi</taxon>
        <taxon>Dikarya</taxon>
        <taxon>Basidiomycota</taxon>
        <taxon>Agaricomycotina</taxon>
        <taxon>Agaricomycetes</taxon>
        <taxon>Agaricomycetidae</taxon>
        <taxon>Agaricales</taxon>
        <taxon>Marasmiineae</taxon>
        <taxon>Marasmiaceae</taxon>
        <taxon>Moniliophthora</taxon>
    </lineage>
</organism>
<comment type="caution">
    <text evidence="8">The sequence shown here is derived from an EMBL/GenBank/DDBJ whole genome shotgun (WGS) entry which is preliminary data.</text>
</comment>
<keyword evidence="4" id="KW-0255">Endonuclease</keyword>
<keyword evidence="2" id="KW-0548">Nucleotidyltransferase</keyword>
<name>A0A0W0F2H4_MONRR</name>
<dbReference type="PANTHER" id="PTHR34072:SF52">
    <property type="entry name" value="RIBONUCLEASE H"/>
    <property type="match status" value="1"/>
</dbReference>